<organism evidence="1 2">
    <name type="scientific">Pseudomonas helmanticensis</name>
    <dbReference type="NCBI Taxonomy" id="1471381"/>
    <lineage>
        <taxon>Bacteria</taxon>
        <taxon>Pseudomonadati</taxon>
        <taxon>Pseudomonadota</taxon>
        <taxon>Gammaproteobacteria</taxon>
        <taxon>Pseudomonadales</taxon>
        <taxon>Pseudomonadaceae</taxon>
        <taxon>Pseudomonas</taxon>
    </lineage>
</organism>
<dbReference type="EMBL" id="FXUY01000001">
    <property type="protein sequence ID" value="SMQ25839.1"/>
    <property type="molecule type" value="Genomic_DNA"/>
</dbReference>
<proteinExistence type="predicted"/>
<reference evidence="1" key="1">
    <citation type="submission" date="2017-05" db="EMBL/GenBank/DDBJ databases">
        <authorList>
            <person name="Varghese N."/>
            <person name="Submissions S."/>
        </authorList>
    </citation>
    <scope>NUCLEOTIDE SEQUENCE</scope>
    <source>
        <strain evidence="1">LMG 28168</strain>
    </source>
</reference>
<name>A0ACD2U5N4_9PSED</name>
<evidence type="ECO:0000313" key="1">
    <source>
        <dbReference type="EMBL" id="SMQ25839.1"/>
    </source>
</evidence>
<dbReference type="Proteomes" id="UP001158048">
    <property type="component" value="Unassembled WGS sequence"/>
</dbReference>
<accession>A0ACD2U5N4</accession>
<sequence length="286" mass="32293">MFRVSRRDTVSGIKKAVKYSVLFAVCYWVVDFHLKWEEAAQARAIRHKEEGECSKKLAGMEQVPILGGSYLDRTRIPGFHFGSRLKGDGSCIADILEGAFWWTGTELITAHEQVGKEPSPEWGFFKVAARLYTRTEHNEPHTMGYRHTDWPDDLIIKLKNYPGLELWLNAPPPHFKNVGSIKVFVIPDWRRRDGTPRLIYCDGLNSASDEVVASGLSQTELLTFSRPELENLDFRRLNTRCSVELHSFDFVGGDGRVSLGTSSLRGAPEALRFVSEYLSASIITGK</sequence>
<comment type="caution">
    <text evidence="1">The sequence shown here is derived from an EMBL/GenBank/DDBJ whole genome shotgun (WGS) entry which is preliminary data.</text>
</comment>
<evidence type="ECO:0000313" key="2">
    <source>
        <dbReference type="Proteomes" id="UP001158048"/>
    </source>
</evidence>
<protein>
    <submittedName>
        <fullName evidence="1">Uncharacterized protein</fullName>
    </submittedName>
</protein>
<gene>
    <name evidence="1" type="ORF">SAMN04488483_2581</name>
</gene>
<keyword evidence="2" id="KW-1185">Reference proteome</keyword>